<feature type="non-terminal residue" evidence="2">
    <location>
        <position position="1"/>
    </location>
</feature>
<proteinExistence type="predicted"/>
<feature type="domain" description="RmlD-like substrate binding" evidence="1">
    <location>
        <begin position="11"/>
        <end position="185"/>
    </location>
</feature>
<protein>
    <recommendedName>
        <fullName evidence="1">RmlD-like substrate binding domain-containing protein</fullName>
    </recommendedName>
</protein>
<evidence type="ECO:0000259" key="1">
    <source>
        <dbReference type="Pfam" id="PF04321"/>
    </source>
</evidence>
<dbReference type="InterPro" id="IPR036291">
    <property type="entry name" value="NAD(P)-bd_dom_sf"/>
</dbReference>
<dbReference type="InterPro" id="IPR005913">
    <property type="entry name" value="dTDP_dehydrorham_reduct"/>
</dbReference>
<dbReference type="SUPFAM" id="SSF51735">
    <property type="entry name" value="NAD(P)-binding Rossmann-fold domains"/>
    <property type="match status" value="1"/>
</dbReference>
<reference evidence="2" key="1">
    <citation type="submission" date="2018-05" db="EMBL/GenBank/DDBJ databases">
        <authorList>
            <person name="Lanie J.A."/>
            <person name="Ng W.-L."/>
            <person name="Kazmierczak K.M."/>
            <person name="Andrzejewski T.M."/>
            <person name="Davidsen T.M."/>
            <person name="Wayne K.J."/>
            <person name="Tettelin H."/>
            <person name="Glass J.I."/>
            <person name="Rusch D."/>
            <person name="Podicherti R."/>
            <person name="Tsui H.-C.T."/>
            <person name="Winkler M.E."/>
        </authorList>
    </citation>
    <scope>NUCLEOTIDE SEQUENCE</scope>
</reference>
<sequence>HFPHKLILGSQKNRIPLIHFSTDSVFSCDENGPLNTETSTPQPTTWYGVTKYLGESFLGGSDNCLTIRMPMLYGPTNQHQIIGKLLQKIKSGENIQVSNDVFNTLTYTPDIVGWVLDFILGKQTFSNNLVHLTSDKRLSIYEFMAYIARFFGLENKVLSTSSDRFKSAEQKPRFGGLKSEYVKEFSFQNAIDEYINWLLEQDKGKKVCL</sequence>
<accession>A0A383F007</accession>
<dbReference type="AlphaFoldDB" id="A0A383F007"/>
<dbReference type="PANTHER" id="PTHR10491:SF4">
    <property type="entry name" value="METHIONINE ADENOSYLTRANSFERASE 2 SUBUNIT BETA"/>
    <property type="match status" value="1"/>
</dbReference>
<dbReference type="Gene3D" id="3.40.50.720">
    <property type="entry name" value="NAD(P)-binding Rossmann-like Domain"/>
    <property type="match status" value="1"/>
</dbReference>
<organism evidence="2">
    <name type="scientific">marine metagenome</name>
    <dbReference type="NCBI Taxonomy" id="408172"/>
    <lineage>
        <taxon>unclassified sequences</taxon>
        <taxon>metagenomes</taxon>
        <taxon>ecological metagenomes</taxon>
    </lineage>
</organism>
<dbReference type="PANTHER" id="PTHR10491">
    <property type="entry name" value="DTDP-4-DEHYDRORHAMNOSE REDUCTASE"/>
    <property type="match status" value="1"/>
</dbReference>
<dbReference type="EMBL" id="UINC01229890">
    <property type="protein sequence ID" value="SVE61795.1"/>
    <property type="molecule type" value="Genomic_DNA"/>
</dbReference>
<gene>
    <name evidence="2" type="ORF">METZ01_LOCUS514649</name>
</gene>
<dbReference type="InterPro" id="IPR029903">
    <property type="entry name" value="RmlD-like-bd"/>
</dbReference>
<dbReference type="Pfam" id="PF04321">
    <property type="entry name" value="RmlD_sub_bind"/>
    <property type="match status" value="1"/>
</dbReference>
<name>A0A383F007_9ZZZZ</name>
<evidence type="ECO:0000313" key="2">
    <source>
        <dbReference type="EMBL" id="SVE61795.1"/>
    </source>
</evidence>